<proteinExistence type="predicted"/>
<evidence type="ECO:0000259" key="6">
    <source>
        <dbReference type="PROSITE" id="PS50151"/>
    </source>
</evidence>
<dbReference type="PROSITE" id="PS00870">
    <property type="entry name" value="CLPAB_1"/>
    <property type="match status" value="1"/>
</dbReference>
<dbReference type="PRINTS" id="PR00300">
    <property type="entry name" value="CLPPROTEASEA"/>
</dbReference>
<protein>
    <submittedName>
        <fullName evidence="8">ATP-dependent Clp protease ATP-binding subunit</fullName>
    </submittedName>
</protein>
<dbReference type="InterPro" id="IPR003593">
    <property type="entry name" value="AAA+_ATPase"/>
</dbReference>
<reference evidence="9" key="1">
    <citation type="journal article" date="2019" name="Int. J. Syst. Evol. Microbiol.">
        <title>The Global Catalogue of Microorganisms (GCM) 10K type strain sequencing project: providing services to taxonomists for standard genome sequencing and annotation.</title>
        <authorList>
            <consortium name="The Broad Institute Genomics Platform"/>
            <consortium name="The Broad Institute Genome Sequencing Center for Infectious Disease"/>
            <person name="Wu L."/>
            <person name="Ma J."/>
        </authorList>
    </citation>
    <scope>NUCLEOTIDE SEQUENCE [LARGE SCALE GENOMIC DNA]</scope>
    <source>
        <strain evidence="9">DFY28</strain>
    </source>
</reference>
<evidence type="ECO:0000313" key="9">
    <source>
        <dbReference type="Proteomes" id="UP001596098"/>
    </source>
</evidence>
<dbReference type="Gene3D" id="1.10.8.60">
    <property type="match status" value="2"/>
</dbReference>
<dbReference type="InterPro" id="IPR019489">
    <property type="entry name" value="Clp_ATPase_C"/>
</dbReference>
<dbReference type="SUPFAM" id="SSF81923">
    <property type="entry name" value="Double Clp-N motif"/>
    <property type="match status" value="1"/>
</dbReference>
<keyword evidence="3 8" id="KW-0067">ATP-binding</keyword>
<dbReference type="Gene3D" id="1.10.1780.10">
    <property type="entry name" value="Clp, N-terminal domain"/>
    <property type="match status" value="1"/>
</dbReference>
<dbReference type="CDD" id="cd00009">
    <property type="entry name" value="AAA"/>
    <property type="match status" value="1"/>
</dbReference>
<evidence type="ECO:0000256" key="2">
    <source>
        <dbReference type="ARBA" id="ARBA00022741"/>
    </source>
</evidence>
<dbReference type="Pfam" id="PF00004">
    <property type="entry name" value="AAA"/>
    <property type="match status" value="1"/>
</dbReference>
<dbReference type="GO" id="GO:0006508">
    <property type="term" value="P:proteolysis"/>
    <property type="evidence" value="ECO:0007669"/>
    <property type="project" value="UniProtKB-KW"/>
</dbReference>
<dbReference type="RefSeq" id="WP_128221805.1">
    <property type="nucleotide sequence ID" value="NZ_CP034929.1"/>
</dbReference>
<dbReference type="PROSITE" id="PS51903">
    <property type="entry name" value="CLP_R"/>
    <property type="match status" value="1"/>
</dbReference>
<accession>A0ABW1QWZ5</accession>
<feature type="domain" description="Clp R" evidence="7">
    <location>
        <begin position="2"/>
        <end position="144"/>
    </location>
</feature>
<sequence length="855" mass="94434">MFERFTDRARRVVVLAQEEARMLSHNYIGTEHILLGLIHEGEGVAAKALESLDISLEAVRAQVEEIIGQGQQAPSGHIPFTPRAKKVLELSLREALQLGHSYIGTEHILLGLIREGEGVAAQVLQKLGADLNRVRQQVIQLLSGFQGKEAAGAAAGASSTAAAETPSSSLVLDQFGRNLTQAAREGKLDPVIGREKEIERVMQVLSRRTKNNPVLIGEPGVGKTTVVEGLAQDIVKGNVPDTLHDKQIYTLDLGSLVAGSRYRGDFEERLKKVLKEIKTRGDIVLFIDEIHTLVGAGAAEGAIDAASILKPMLARGELQTIGATTLDEYRKHLEKDAALERRFQPIQVAEPSIANTIEMLKGLRDRYEAHHRVTITDEALVSAATLADRYISDRFLPDKAIDLIDEAGSRLRIRRMTAPADLREFDDKIAEVRVRKEAAIDGQDFEAAARLRDEEKQLTAAKAEREKQWRSNDLDEIAEVDEELIAEVLAVATGIPIVKLSEEESTRLLKMEDELHKRVIGQDEAVKALSRAIRRTRAGLKDPKRPGGSFIFAGPSGVGKTWLSKTLAEFLFGDEDSLIQLDMSEFSEKHTVSRLFGSPPGYVGYEEGGQLTEKVRRKPFSVVLFDEVEKAHPDIFNSLLQILEEGRLTDSQGRVVDFKNTVIIMTTNLGSRDISKGMSLGFGNTGDSQSTYEKMKNKVAEELKQHFRPEFLNRVDETIVFPPLTQEQIVAMVDNMIASVDKRLRDRDMTIEVTDRAKAVLAQRGFDPVLGARPLRRTVQREIEDVLAEKMLYGEVGPGQIVLVDIDGEGKDAKFTFLGQKNSVIPDVPPLEVADVVDAPEFPSLEKNDESGDEA</sequence>
<dbReference type="InterPro" id="IPR001270">
    <property type="entry name" value="ClpA/B"/>
</dbReference>
<feature type="domain" description="UVR" evidence="6">
    <location>
        <begin position="426"/>
        <end position="461"/>
    </location>
</feature>
<keyword evidence="9" id="KW-1185">Reference proteome</keyword>
<keyword evidence="2" id="KW-0547">Nucleotide-binding</keyword>
<name>A0ABW1QWZ5_9ACTN</name>
<dbReference type="InterPro" id="IPR041546">
    <property type="entry name" value="ClpA/ClpB_AAA_lid"/>
</dbReference>
<dbReference type="InterPro" id="IPR018368">
    <property type="entry name" value="ClpA/B_CS1"/>
</dbReference>
<dbReference type="InterPro" id="IPR001943">
    <property type="entry name" value="UVR_dom"/>
</dbReference>
<dbReference type="InterPro" id="IPR027417">
    <property type="entry name" value="P-loop_NTPase"/>
</dbReference>
<comment type="caution">
    <text evidence="8">The sequence shown here is derived from an EMBL/GenBank/DDBJ whole genome shotgun (WGS) entry which is preliminary data.</text>
</comment>
<dbReference type="GO" id="GO:0008233">
    <property type="term" value="F:peptidase activity"/>
    <property type="evidence" value="ECO:0007669"/>
    <property type="project" value="UniProtKB-KW"/>
</dbReference>
<dbReference type="EMBL" id="JBHSQI010000005">
    <property type="protein sequence ID" value="MFC6153981.1"/>
    <property type="molecule type" value="Genomic_DNA"/>
</dbReference>
<dbReference type="SMART" id="SM01086">
    <property type="entry name" value="ClpB_D2-small"/>
    <property type="match status" value="1"/>
</dbReference>
<keyword evidence="4" id="KW-0143">Chaperone</keyword>
<dbReference type="Gene3D" id="3.40.50.300">
    <property type="entry name" value="P-loop containing nucleotide triphosphate hydrolases"/>
    <property type="match status" value="2"/>
</dbReference>
<dbReference type="PROSITE" id="PS50151">
    <property type="entry name" value="UVR"/>
    <property type="match status" value="1"/>
</dbReference>
<dbReference type="Pfam" id="PF02861">
    <property type="entry name" value="Clp_N"/>
    <property type="match status" value="1"/>
</dbReference>
<dbReference type="SMART" id="SM00382">
    <property type="entry name" value="AAA"/>
    <property type="match status" value="2"/>
</dbReference>
<dbReference type="PANTHER" id="PTHR11638">
    <property type="entry name" value="ATP-DEPENDENT CLP PROTEASE"/>
    <property type="match status" value="1"/>
</dbReference>
<keyword evidence="1 5" id="KW-0677">Repeat</keyword>
<dbReference type="InterPro" id="IPR050130">
    <property type="entry name" value="ClpA_ClpB"/>
</dbReference>
<dbReference type="SUPFAM" id="SSF52540">
    <property type="entry name" value="P-loop containing nucleoside triphosphate hydrolases"/>
    <property type="match status" value="2"/>
</dbReference>
<dbReference type="InterPro" id="IPR036628">
    <property type="entry name" value="Clp_N_dom_sf"/>
</dbReference>
<organism evidence="8 9">
    <name type="scientific">Nocardioides yefusunii</name>
    <dbReference type="NCBI Taxonomy" id="2500546"/>
    <lineage>
        <taxon>Bacteria</taxon>
        <taxon>Bacillati</taxon>
        <taxon>Actinomycetota</taxon>
        <taxon>Actinomycetes</taxon>
        <taxon>Propionibacteriales</taxon>
        <taxon>Nocardioidaceae</taxon>
        <taxon>Nocardioides</taxon>
    </lineage>
</organism>
<evidence type="ECO:0000313" key="8">
    <source>
        <dbReference type="EMBL" id="MFC6153981.1"/>
    </source>
</evidence>
<evidence type="ECO:0000259" key="7">
    <source>
        <dbReference type="PROSITE" id="PS51903"/>
    </source>
</evidence>
<dbReference type="InterPro" id="IPR004176">
    <property type="entry name" value="Clp_R_N"/>
</dbReference>
<keyword evidence="8" id="KW-0645">Protease</keyword>
<dbReference type="Pfam" id="PF10431">
    <property type="entry name" value="ClpB_D2-small"/>
    <property type="match status" value="1"/>
</dbReference>
<evidence type="ECO:0000256" key="4">
    <source>
        <dbReference type="ARBA" id="ARBA00023186"/>
    </source>
</evidence>
<dbReference type="PANTHER" id="PTHR11638:SF18">
    <property type="entry name" value="HEAT SHOCK PROTEIN 104"/>
    <property type="match status" value="1"/>
</dbReference>
<dbReference type="InterPro" id="IPR003959">
    <property type="entry name" value="ATPase_AAA_core"/>
</dbReference>
<dbReference type="Gene3D" id="4.10.860.10">
    <property type="entry name" value="UVR domain"/>
    <property type="match status" value="1"/>
</dbReference>
<dbReference type="Proteomes" id="UP001596098">
    <property type="component" value="Unassembled WGS sequence"/>
</dbReference>
<keyword evidence="8" id="KW-0378">Hydrolase</keyword>
<dbReference type="GO" id="GO:0005524">
    <property type="term" value="F:ATP binding"/>
    <property type="evidence" value="ECO:0007669"/>
    <property type="project" value="UniProtKB-KW"/>
</dbReference>
<evidence type="ECO:0000256" key="1">
    <source>
        <dbReference type="ARBA" id="ARBA00022737"/>
    </source>
</evidence>
<dbReference type="Pfam" id="PF07724">
    <property type="entry name" value="AAA_2"/>
    <property type="match status" value="1"/>
</dbReference>
<gene>
    <name evidence="8" type="ORF">ACFPWU_09960</name>
</gene>
<evidence type="ECO:0000256" key="3">
    <source>
        <dbReference type="ARBA" id="ARBA00022840"/>
    </source>
</evidence>
<evidence type="ECO:0000256" key="5">
    <source>
        <dbReference type="PROSITE-ProRule" id="PRU01251"/>
    </source>
</evidence>
<dbReference type="Pfam" id="PF17871">
    <property type="entry name" value="AAA_lid_9"/>
    <property type="match status" value="1"/>
</dbReference>
<dbReference type="CDD" id="cd19499">
    <property type="entry name" value="RecA-like_ClpB_Hsp104-like"/>
    <property type="match status" value="1"/>
</dbReference>